<feature type="region of interest" description="Disordered" evidence="2">
    <location>
        <begin position="776"/>
        <end position="986"/>
    </location>
</feature>
<feature type="compositionally biased region" description="Basic and acidic residues" evidence="2">
    <location>
        <begin position="1067"/>
        <end position="1090"/>
    </location>
</feature>
<evidence type="ECO:0000256" key="2">
    <source>
        <dbReference type="SAM" id="MobiDB-lite"/>
    </source>
</evidence>
<feature type="region of interest" description="Disordered" evidence="2">
    <location>
        <begin position="611"/>
        <end position="643"/>
    </location>
</feature>
<organism evidence="5 6">
    <name type="scientific">Polytolypa hystricis (strain UAMH7299)</name>
    <dbReference type="NCBI Taxonomy" id="1447883"/>
    <lineage>
        <taxon>Eukaryota</taxon>
        <taxon>Fungi</taxon>
        <taxon>Dikarya</taxon>
        <taxon>Ascomycota</taxon>
        <taxon>Pezizomycotina</taxon>
        <taxon>Eurotiomycetes</taxon>
        <taxon>Eurotiomycetidae</taxon>
        <taxon>Onygenales</taxon>
        <taxon>Onygenales incertae sedis</taxon>
        <taxon>Polytolypa</taxon>
    </lineage>
</organism>
<dbReference type="Gene3D" id="2.60.40.10">
    <property type="entry name" value="Immunoglobulins"/>
    <property type="match status" value="1"/>
</dbReference>
<feature type="compositionally biased region" description="Polar residues" evidence="2">
    <location>
        <begin position="633"/>
        <end position="643"/>
    </location>
</feature>
<feature type="region of interest" description="Disordered" evidence="2">
    <location>
        <begin position="1011"/>
        <end position="1090"/>
    </location>
</feature>
<keyword evidence="3" id="KW-1133">Transmembrane helix</keyword>
<accession>A0A2B7Z4J4</accession>
<keyword evidence="3" id="KW-0472">Membrane</keyword>
<dbReference type="SUPFAM" id="SSF49265">
    <property type="entry name" value="Fibronectin type III"/>
    <property type="match status" value="1"/>
</dbReference>
<feature type="region of interest" description="Disordered" evidence="2">
    <location>
        <begin position="157"/>
        <end position="240"/>
    </location>
</feature>
<dbReference type="AlphaFoldDB" id="A0A2B7Z4J4"/>
<keyword evidence="1" id="KW-0175">Coiled coil</keyword>
<feature type="compositionally biased region" description="Polar residues" evidence="2">
    <location>
        <begin position="730"/>
        <end position="743"/>
    </location>
</feature>
<dbReference type="Pfam" id="PF00041">
    <property type="entry name" value="fn3"/>
    <property type="match status" value="1"/>
</dbReference>
<sequence>MPGMYEPLRLVSESYPGVVPVVRVHGVMALFLAATILWALIWLLYRAYQVCLTPNEILVEKLGLDIPPGPEVTLEEITSRLIRIAWKHPDLQNSIQKHIIQINGVKVGETKRSETAVAISNLAPGHIYHICVYAVSAANFQTSSPMLHVRTKRLSVPQGQDDDLEGGPIIQPYVPKTPTPLISPSAPVMTREHSGGQAPGKRVAGGRKSQAPYVNTDYASHATGDDSRRAGEKDDSDESLEQLAERLKTLQQENETLDKQIHQEDKEHEQMLRELEEQRNDLKQRVKEKDEASGELRRHVNKLESVNRTVQSERTKREKLLQQKEMERKKRKSDITRWTEQMSEMSTDIAKVKEEKAQLEADSEKQVTECRGKITDEQSGMKSLEEDIKVKGSQIKIMEEERRRLEGDDSEDAHELDRLEKEREAFWEAKMANLRAQYASLISVHAQAQQQYHEAQERLKWVTTQRSTEAIPYGQVPAIDDLVHRSSIHRRTHHRNSLVSNVSSPVSFPMIDPSFANQGSYNQVGSSSPTFPSSSAFFNINNGMTFADPSDQSVSGRTETDLSGNPPMSPRADALLPSDLLGDEEQPTNNQQPTMQFSNLGAAATPFDSLLAGSPSPVSSESRSASIFASPRESLTNLNEADRQSLQMPTVPLTEGPSDGVQSASRRLSGLFGFHRQRGKTMNDGPMLGTLKSGQSQSFPRNLDDGLDPIGTRRRRLSYTGNWPNSMANLFPRSNTTGVTADSSSDRLPAGRRAMFPNFFTSSKLDKSRDRLDLGSGYDQFSPRHDPIDPSILGTVRRDSLSPRPSSTYSFDNLFPRPTSETQPFGWPAPDKTRGSHLGFEWPSPAAWSRSQSRRPSFQYGSSTHLPPGLPPADVGFLDAPYEPPRPVQAPIGTRPSSSHRPVTPKLNPTAPSFKTLFAKKPDKSKNKEGDASKPKDSDAQTDDSSPPASRRSRDSRSIRTSAAESYESLERMSSGTPSENVLPKESFIQKITRKGSSSKFNLSWKDRSSLFSKKGDSSNQVDIDEDSAADSPLGKSFDSVISSTPSADKSTKSSLGFSFMRKSKKADKSASESERASETGDEDHLSEDV</sequence>
<name>A0A2B7Z4J4_POLH7</name>
<proteinExistence type="predicted"/>
<dbReference type="CDD" id="cd00063">
    <property type="entry name" value="FN3"/>
    <property type="match status" value="1"/>
</dbReference>
<feature type="coiled-coil region" evidence="1">
    <location>
        <begin position="431"/>
        <end position="458"/>
    </location>
</feature>
<protein>
    <recommendedName>
        <fullName evidence="4">Fibronectin type-III domain-containing protein</fullName>
    </recommendedName>
</protein>
<dbReference type="SMART" id="SM00060">
    <property type="entry name" value="FN3"/>
    <property type="match status" value="1"/>
</dbReference>
<dbReference type="PROSITE" id="PS50853">
    <property type="entry name" value="FN3"/>
    <property type="match status" value="1"/>
</dbReference>
<feature type="transmembrane region" description="Helical" evidence="3">
    <location>
        <begin position="21"/>
        <end position="45"/>
    </location>
</feature>
<feature type="compositionally biased region" description="Polar residues" evidence="2">
    <location>
        <begin position="1040"/>
        <end position="1057"/>
    </location>
</feature>
<dbReference type="InterPro" id="IPR003961">
    <property type="entry name" value="FN3_dom"/>
</dbReference>
<feature type="compositionally biased region" description="Basic and acidic residues" evidence="2">
    <location>
        <begin position="920"/>
        <end position="939"/>
    </location>
</feature>
<feature type="compositionally biased region" description="Basic and acidic residues" evidence="2">
    <location>
        <begin position="223"/>
        <end position="233"/>
    </location>
</feature>
<dbReference type="EMBL" id="PDNA01000001">
    <property type="protein sequence ID" value="PGH28153.1"/>
    <property type="molecule type" value="Genomic_DNA"/>
</dbReference>
<dbReference type="STRING" id="1447883.A0A2B7Z4J4"/>
<dbReference type="InterPro" id="IPR036116">
    <property type="entry name" value="FN3_sf"/>
</dbReference>
<feature type="domain" description="Fibronectin type-III" evidence="4">
    <location>
        <begin position="67"/>
        <end position="154"/>
    </location>
</feature>
<evidence type="ECO:0000259" key="4">
    <source>
        <dbReference type="PROSITE" id="PS50853"/>
    </source>
</evidence>
<feature type="region of interest" description="Disordered" evidence="2">
    <location>
        <begin position="730"/>
        <end position="751"/>
    </location>
</feature>
<feature type="compositionally biased region" description="Polar residues" evidence="2">
    <location>
        <begin position="547"/>
        <end position="563"/>
    </location>
</feature>
<reference evidence="5 6" key="1">
    <citation type="submission" date="2017-10" db="EMBL/GenBank/DDBJ databases">
        <title>Comparative genomics in systemic dimorphic fungi from Ajellomycetaceae.</title>
        <authorList>
            <person name="Munoz J.F."/>
            <person name="Mcewen J.G."/>
            <person name="Clay O.K."/>
            <person name="Cuomo C.A."/>
        </authorList>
    </citation>
    <scope>NUCLEOTIDE SEQUENCE [LARGE SCALE GENOMIC DNA]</scope>
    <source>
        <strain evidence="5 6">UAMH7299</strain>
    </source>
</reference>
<evidence type="ECO:0000256" key="1">
    <source>
        <dbReference type="SAM" id="Coils"/>
    </source>
</evidence>
<evidence type="ECO:0000313" key="5">
    <source>
        <dbReference type="EMBL" id="PGH28153.1"/>
    </source>
</evidence>
<keyword evidence="6" id="KW-1185">Reference proteome</keyword>
<gene>
    <name evidence="5" type="ORF">AJ80_00043</name>
</gene>
<dbReference type="OrthoDB" id="5572782at2759"/>
<comment type="caution">
    <text evidence="5">The sequence shown here is derived from an EMBL/GenBank/DDBJ whole genome shotgun (WGS) entry which is preliminary data.</text>
</comment>
<dbReference type="Proteomes" id="UP000224634">
    <property type="component" value="Unassembled WGS sequence"/>
</dbReference>
<feature type="region of interest" description="Disordered" evidence="2">
    <location>
        <begin position="547"/>
        <end position="595"/>
    </location>
</feature>
<feature type="region of interest" description="Disordered" evidence="2">
    <location>
        <begin position="692"/>
        <end position="711"/>
    </location>
</feature>
<evidence type="ECO:0000256" key="3">
    <source>
        <dbReference type="SAM" id="Phobius"/>
    </source>
</evidence>
<dbReference type="InterPro" id="IPR013783">
    <property type="entry name" value="Ig-like_fold"/>
</dbReference>
<feature type="compositionally biased region" description="Low complexity" evidence="2">
    <location>
        <begin position="614"/>
        <end position="630"/>
    </location>
</feature>
<feature type="compositionally biased region" description="Polar residues" evidence="2">
    <location>
        <begin position="849"/>
        <end position="865"/>
    </location>
</feature>
<evidence type="ECO:0000313" key="6">
    <source>
        <dbReference type="Proteomes" id="UP000224634"/>
    </source>
</evidence>
<keyword evidence="3" id="KW-0812">Transmembrane</keyword>